<accession>A0ABR4CSS4</accession>
<reference evidence="2 3" key="1">
    <citation type="journal article" date="2024" name="Commun. Biol.">
        <title>Comparative genomic analysis of thermophilic fungi reveals convergent evolutionary adaptations and gene losses.</title>
        <authorList>
            <person name="Steindorff A.S."/>
            <person name="Aguilar-Pontes M.V."/>
            <person name="Robinson A.J."/>
            <person name="Andreopoulos B."/>
            <person name="LaButti K."/>
            <person name="Kuo A."/>
            <person name="Mondo S."/>
            <person name="Riley R."/>
            <person name="Otillar R."/>
            <person name="Haridas S."/>
            <person name="Lipzen A."/>
            <person name="Grimwood J."/>
            <person name="Schmutz J."/>
            <person name="Clum A."/>
            <person name="Reid I.D."/>
            <person name="Moisan M.C."/>
            <person name="Butler G."/>
            <person name="Nguyen T.T.M."/>
            <person name="Dewar K."/>
            <person name="Conant G."/>
            <person name="Drula E."/>
            <person name="Henrissat B."/>
            <person name="Hansel C."/>
            <person name="Singer S."/>
            <person name="Hutchinson M.I."/>
            <person name="de Vries R.P."/>
            <person name="Natvig D.O."/>
            <person name="Powell A.J."/>
            <person name="Tsang A."/>
            <person name="Grigoriev I.V."/>
        </authorList>
    </citation>
    <scope>NUCLEOTIDE SEQUENCE [LARGE SCALE GENOMIC DNA]</scope>
    <source>
        <strain evidence="2 3">CBS 494.80</strain>
    </source>
</reference>
<feature type="compositionally biased region" description="Basic and acidic residues" evidence="1">
    <location>
        <begin position="145"/>
        <end position="156"/>
    </location>
</feature>
<sequence length="156" mass="17404">MPCSLQADGSCADITQSMPLGKAQLIEFDGSAWSENNSSQASPLESPFQSAHDRVKDMMMEVFRWLRSGHSTGGDQFPWERGHLSIFAGRKLLQSMVRKGSQERSVTVSASINDGQTYLQARQTPILEMKSRNQQLAPSGTLESRQPKDDERSFRP</sequence>
<gene>
    <name evidence="2" type="ORF">VTL71DRAFT_12253</name>
</gene>
<proteinExistence type="predicted"/>
<keyword evidence="3" id="KW-1185">Reference proteome</keyword>
<organism evidence="2 3">
    <name type="scientific">Oculimacula yallundae</name>
    <dbReference type="NCBI Taxonomy" id="86028"/>
    <lineage>
        <taxon>Eukaryota</taxon>
        <taxon>Fungi</taxon>
        <taxon>Dikarya</taxon>
        <taxon>Ascomycota</taxon>
        <taxon>Pezizomycotina</taxon>
        <taxon>Leotiomycetes</taxon>
        <taxon>Helotiales</taxon>
        <taxon>Ploettnerulaceae</taxon>
        <taxon>Oculimacula</taxon>
    </lineage>
</organism>
<dbReference type="EMBL" id="JAZHXI010000004">
    <property type="protein sequence ID" value="KAL2072910.1"/>
    <property type="molecule type" value="Genomic_DNA"/>
</dbReference>
<evidence type="ECO:0000313" key="2">
    <source>
        <dbReference type="EMBL" id="KAL2072910.1"/>
    </source>
</evidence>
<feature type="compositionally biased region" description="Polar residues" evidence="1">
    <location>
        <begin position="132"/>
        <end position="144"/>
    </location>
</feature>
<dbReference type="Proteomes" id="UP001595075">
    <property type="component" value="Unassembled WGS sequence"/>
</dbReference>
<evidence type="ECO:0000256" key="1">
    <source>
        <dbReference type="SAM" id="MobiDB-lite"/>
    </source>
</evidence>
<evidence type="ECO:0000313" key="3">
    <source>
        <dbReference type="Proteomes" id="UP001595075"/>
    </source>
</evidence>
<comment type="caution">
    <text evidence="2">The sequence shown here is derived from an EMBL/GenBank/DDBJ whole genome shotgun (WGS) entry which is preliminary data.</text>
</comment>
<protein>
    <submittedName>
        <fullName evidence="2">Uncharacterized protein</fullName>
    </submittedName>
</protein>
<name>A0ABR4CSS4_9HELO</name>
<feature type="region of interest" description="Disordered" evidence="1">
    <location>
        <begin position="124"/>
        <end position="156"/>
    </location>
</feature>